<comment type="caution">
    <text evidence="3">The sequence shown here is derived from an EMBL/GenBank/DDBJ whole genome shotgun (WGS) entry which is preliminary data.</text>
</comment>
<dbReference type="SUPFAM" id="SSF143011">
    <property type="entry name" value="RelE-like"/>
    <property type="match status" value="1"/>
</dbReference>
<protein>
    <submittedName>
        <fullName evidence="3">Toxin RelE</fullName>
    </submittedName>
</protein>
<dbReference type="AlphaFoldDB" id="A0A388TE68"/>
<accession>A0A388TE68</accession>
<proteinExistence type="inferred from homology"/>
<dbReference type="EMBL" id="BGZN01000219">
    <property type="protein sequence ID" value="GBR75271.1"/>
    <property type="molecule type" value="Genomic_DNA"/>
</dbReference>
<dbReference type="InterPro" id="IPR035093">
    <property type="entry name" value="RelE/ParE_toxin_dom_sf"/>
</dbReference>
<name>A0A388TE68_TERA1</name>
<dbReference type="InterPro" id="IPR007712">
    <property type="entry name" value="RelE/ParE_toxin"/>
</dbReference>
<dbReference type="NCBIfam" id="TIGR02385">
    <property type="entry name" value="RelE_StbE"/>
    <property type="match status" value="1"/>
</dbReference>
<evidence type="ECO:0000313" key="4">
    <source>
        <dbReference type="Proteomes" id="UP000269352"/>
    </source>
</evidence>
<keyword evidence="4" id="KW-1185">Reference proteome</keyword>
<keyword evidence="2" id="KW-1277">Toxin-antitoxin system</keyword>
<evidence type="ECO:0000313" key="3">
    <source>
        <dbReference type="EMBL" id="GBR75271.1"/>
    </source>
</evidence>
<sequence>MALIMTYTLQYADSVVHEDIPALPKQKLQIKKAIEERLAVDPVGLGKPLRYSLLGHRRLRVGDWRVIYRIEKNVVKIVKIGNRKDVYES</sequence>
<comment type="similarity">
    <text evidence="1">Belongs to the RelE toxin family.</text>
</comment>
<evidence type="ECO:0000256" key="1">
    <source>
        <dbReference type="ARBA" id="ARBA00006226"/>
    </source>
</evidence>
<dbReference type="Pfam" id="PF05016">
    <property type="entry name" value="ParE_toxin"/>
    <property type="match status" value="1"/>
</dbReference>
<dbReference type="PANTHER" id="PTHR35601">
    <property type="entry name" value="TOXIN RELE"/>
    <property type="match status" value="1"/>
</dbReference>
<evidence type="ECO:0000256" key="2">
    <source>
        <dbReference type="ARBA" id="ARBA00022649"/>
    </source>
</evidence>
<gene>
    <name evidence="3" type="primary">relE</name>
    <name evidence="3" type="ORF">NO1_2283</name>
</gene>
<dbReference type="Gene3D" id="3.30.2310.20">
    <property type="entry name" value="RelE-like"/>
    <property type="match status" value="1"/>
</dbReference>
<dbReference type="Proteomes" id="UP000269352">
    <property type="component" value="Unassembled WGS sequence"/>
</dbReference>
<organism evidence="3 4">
    <name type="scientific">Termititenax aidoneus</name>
    <dbReference type="NCBI Taxonomy" id="2218524"/>
    <lineage>
        <taxon>Bacteria</taxon>
        <taxon>Bacillati</taxon>
        <taxon>Candidatus Margulisiibacteriota</taxon>
        <taxon>Candidatus Termititenacia</taxon>
        <taxon>Candidatus Termititenacales</taxon>
        <taxon>Candidatus Termititenacaceae</taxon>
        <taxon>Candidatus Termititenax</taxon>
    </lineage>
</organism>
<dbReference type="PANTHER" id="PTHR35601:SF1">
    <property type="entry name" value="TOXIN RELE"/>
    <property type="match status" value="1"/>
</dbReference>
<reference evidence="3 4" key="1">
    <citation type="journal article" date="2019" name="ISME J.">
        <title>Genome analyses of uncultured TG2/ZB3 bacteria in 'Margulisbacteria' specifically attached to ectosymbiotic spirochetes of protists in the termite gut.</title>
        <authorList>
            <person name="Utami Y.D."/>
            <person name="Kuwahara H."/>
            <person name="Igai K."/>
            <person name="Murakami T."/>
            <person name="Sugaya K."/>
            <person name="Morikawa T."/>
            <person name="Nagura Y."/>
            <person name="Yuki M."/>
            <person name="Deevong P."/>
            <person name="Inoue T."/>
            <person name="Kihara K."/>
            <person name="Lo N."/>
            <person name="Yamada A."/>
            <person name="Ohkuma M."/>
            <person name="Hongoh Y."/>
        </authorList>
    </citation>
    <scope>NUCLEOTIDE SEQUENCE [LARGE SCALE GENOMIC DNA]</scope>
    <source>
        <strain evidence="3">NkOx7-01</strain>
    </source>
</reference>